<gene>
    <name evidence="1" type="ORF">EJP69_03220</name>
</gene>
<dbReference type="AlphaFoldDB" id="A0A431TS07"/>
<evidence type="ECO:0000313" key="1">
    <source>
        <dbReference type="EMBL" id="RTQ36768.1"/>
    </source>
</evidence>
<dbReference type="RefSeq" id="WP_093195265.1">
    <property type="nucleotide sequence ID" value="NZ_RXOE01000001.1"/>
</dbReference>
<accession>A0A431TS07</accession>
<dbReference type="OrthoDB" id="286123at2"/>
<evidence type="ECO:0000313" key="2">
    <source>
        <dbReference type="Proteomes" id="UP000267418"/>
    </source>
</evidence>
<proteinExistence type="predicted"/>
<protein>
    <submittedName>
        <fullName evidence="1">DUF4304 domain-containing protein</fullName>
    </submittedName>
</protein>
<name>A0A431TS07_9BURK</name>
<sequence>MNRTTFLKLLSQKLYPVLKAEGFQGSGQTLRRIDGPLIHVFNVQGASGGKACYLNLGAHLAFLPSEGGGTVAPEEMEEAGCVFRDRMEPPPGPAFGWAYGTSKEQAEESVEFIVSEWAGPGRAFFARHGSYPQSFEQMLRETDPGQIHARTALHLARIAVHLGDRERAQALVDAGLARAPERATSLKADLAKVLPA</sequence>
<reference evidence="1 2" key="1">
    <citation type="submission" date="2018-12" db="EMBL/GenBank/DDBJ databases">
        <title>The genome of Variovorax gossypii DSM 100435.</title>
        <authorList>
            <person name="Gao J."/>
            <person name="Sun J."/>
        </authorList>
    </citation>
    <scope>NUCLEOTIDE SEQUENCE [LARGE SCALE GENOMIC DNA]</scope>
    <source>
        <strain evidence="1 2">DSM 100435</strain>
    </source>
</reference>
<dbReference type="Proteomes" id="UP000267418">
    <property type="component" value="Unassembled WGS sequence"/>
</dbReference>
<keyword evidence="2" id="KW-1185">Reference proteome</keyword>
<dbReference type="Pfam" id="PF14559">
    <property type="entry name" value="TPR_19"/>
    <property type="match status" value="1"/>
</dbReference>
<organism evidence="1 2">
    <name type="scientific">Variovorax gossypii</name>
    <dbReference type="NCBI Taxonomy" id="1679495"/>
    <lineage>
        <taxon>Bacteria</taxon>
        <taxon>Pseudomonadati</taxon>
        <taxon>Pseudomonadota</taxon>
        <taxon>Betaproteobacteria</taxon>
        <taxon>Burkholderiales</taxon>
        <taxon>Comamonadaceae</taxon>
        <taxon>Variovorax</taxon>
    </lineage>
</organism>
<dbReference type="InterPro" id="IPR025412">
    <property type="entry name" value="DUF4304"/>
</dbReference>
<dbReference type="Pfam" id="PF14137">
    <property type="entry name" value="DUF4304"/>
    <property type="match status" value="1"/>
</dbReference>
<dbReference type="EMBL" id="RXOE01000001">
    <property type="protein sequence ID" value="RTQ36768.1"/>
    <property type="molecule type" value="Genomic_DNA"/>
</dbReference>
<comment type="caution">
    <text evidence="1">The sequence shown here is derived from an EMBL/GenBank/DDBJ whole genome shotgun (WGS) entry which is preliminary data.</text>
</comment>